<organism evidence="11">
    <name type="scientific">Rhodococcus hoagii (strain 103S)</name>
    <name type="common">Rhodococcus equi</name>
    <dbReference type="NCBI Taxonomy" id="685727"/>
    <lineage>
        <taxon>Bacteria</taxon>
        <taxon>Bacillati</taxon>
        <taxon>Actinomycetota</taxon>
        <taxon>Actinomycetes</taxon>
        <taxon>Mycobacteriales</taxon>
        <taxon>Nocardiaceae</taxon>
        <taxon>Prescottella</taxon>
    </lineage>
</organism>
<keyword evidence="7 9" id="KW-0924">Ammonia transport</keyword>
<evidence type="ECO:0000256" key="3">
    <source>
        <dbReference type="ARBA" id="ARBA00022448"/>
    </source>
</evidence>
<dbReference type="SUPFAM" id="SSF54913">
    <property type="entry name" value="GlnB-like"/>
    <property type="match status" value="1"/>
</dbReference>
<dbReference type="InterPro" id="IPR001905">
    <property type="entry name" value="Ammonium_transpt"/>
</dbReference>
<dbReference type="EMBL" id="FN563149">
    <property type="protein sequence ID" value="CBH48759.1"/>
    <property type="molecule type" value="Genomic_DNA"/>
</dbReference>
<evidence type="ECO:0000256" key="4">
    <source>
        <dbReference type="ARBA" id="ARBA00022692"/>
    </source>
</evidence>
<feature type="transmembrane region" description="Helical" evidence="9">
    <location>
        <begin position="238"/>
        <end position="257"/>
    </location>
</feature>
<dbReference type="NCBIfam" id="TIGR00836">
    <property type="entry name" value="amt"/>
    <property type="match status" value="1"/>
</dbReference>
<protein>
    <recommendedName>
        <fullName evidence="8 9">Ammonium transporter</fullName>
    </recommendedName>
</protein>
<evidence type="ECO:0000256" key="5">
    <source>
        <dbReference type="ARBA" id="ARBA00022989"/>
    </source>
</evidence>
<dbReference type="Pfam" id="PF00909">
    <property type="entry name" value="Ammonium_transp"/>
    <property type="match status" value="1"/>
</dbReference>
<feature type="transmembrane region" description="Helical" evidence="9">
    <location>
        <begin position="206"/>
        <end position="226"/>
    </location>
</feature>
<feature type="transmembrane region" description="Helical" evidence="9">
    <location>
        <begin position="174"/>
        <end position="194"/>
    </location>
</feature>
<comment type="subcellular location">
    <subcellularLocation>
        <location evidence="9">Cell membrane</location>
        <topology evidence="9">Multi-pass membrane protein</topology>
    </subcellularLocation>
    <subcellularLocation>
        <location evidence="1">Membrane</location>
        <topology evidence="1">Multi-pass membrane protein</topology>
    </subcellularLocation>
</comment>
<feature type="transmembrane region" description="Helical" evidence="9">
    <location>
        <begin position="49"/>
        <end position="69"/>
    </location>
</feature>
<dbReference type="PANTHER" id="PTHR43029:SF10">
    <property type="entry name" value="AMMONIUM TRANSPORTER MEP2"/>
    <property type="match status" value="1"/>
</dbReference>
<keyword evidence="5 9" id="KW-1133">Transmembrane helix</keyword>
<evidence type="ECO:0000313" key="11">
    <source>
        <dbReference type="EMBL" id="CBH48759.1"/>
    </source>
</evidence>
<keyword evidence="3 9" id="KW-0813">Transport</keyword>
<proteinExistence type="inferred from homology"/>
<feature type="transmembrane region" description="Helical" evidence="9">
    <location>
        <begin position="325"/>
        <end position="344"/>
    </location>
</feature>
<feature type="transmembrane region" description="Helical" evidence="9">
    <location>
        <begin position="104"/>
        <end position="126"/>
    </location>
</feature>
<name>A0A3S5Y8E0_RHOH1</name>
<evidence type="ECO:0000256" key="2">
    <source>
        <dbReference type="ARBA" id="ARBA00005887"/>
    </source>
</evidence>
<gene>
    <name evidence="11" type="ordered locus">REQ_27380</name>
</gene>
<feature type="transmembrane region" description="Helical" evidence="9">
    <location>
        <begin position="138"/>
        <end position="159"/>
    </location>
</feature>
<dbReference type="Gene3D" id="1.10.3430.10">
    <property type="entry name" value="Ammonium transporter AmtB like domains"/>
    <property type="match status" value="1"/>
</dbReference>
<dbReference type="KEGG" id="req:REQ_27380"/>
<dbReference type="AlphaFoldDB" id="A0A3S5Y8E0"/>
<dbReference type="InterPro" id="IPR015867">
    <property type="entry name" value="N-reg_PII/ATP_PRibTrfase_C"/>
</dbReference>
<dbReference type="PROSITE" id="PS01219">
    <property type="entry name" value="AMMONIUM_TRANSP"/>
    <property type="match status" value="1"/>
</dbReference>
<feature type="transmembrane region" description="Helical" evidence="9">
    <location>
        <begin position="364"/>
        <end position="390"/>
    </location>
</feature>
<dbReference type="InterPro" id="IPR024041">
    <property type="entry name" value="NH4_transpt_AmtB-like_dom"/>
</dbReference>
<keyword evidence="4 9" id="KW-0812">Transmembrane</keyword>
<comment type="similarity">
    <text evidence="2 9">Belongs to the ammonia transporter channel (TC 1.A.11.2) family.</text>
</comment>
<feature type="transmembrane region" description="Helical" evidence="9">
    <location>
        <begin position="269"/>
        <end position="291"/>
    </location>
</feature>
<sequence length="558" mass="58263">MTASNPMDGGDTAWVLVCAALVLFMVPGLAFFYAGMVKSRNTLVMIQQNFVALGVVTVVWILIGHSIAFGEDTGAGLFGDLKLFALQNLDEAPRPALHVVVPGIAIPTLAFVAYQMMFAIITPALITGATADRLKIAGWVVILAVWPVVVYAPIAHWLFDPEGWLAVRGAQDWAGGMVVHASAGAAALAILLVVGRRTGWPGTETVPHSVPLTMIGAGILWFGWFGFNAGDGLQANGIAAQALINTHVAAAAGMVIWSIAERFRQGRSTVVGAATGAVAGLATITPCAGYVDTASALLIGAVAGLVCQVALRLKVLFRFDDALDVIAVHFVGGVLGSLLLGLFGKKAINGIGADGLFFGGGFSLLGNQALAVVAVVAFSFVVTLVIAFAADRTVGLRLPADEEFGSDRRRQGMDAYRFAPSFVAGAGLASGAVDEPPLTATRIAAAPSSVQYRLVTVLVRAIDAGALESALREAGARSIVVTEVHAPSTHRDTVVMRDQRSELALAQRLKVEVLVRDTDVERVLDALDSDTIGGHEGYVQQAAEPLSPQARTDEDPVS</sequence>
<dbReference type="GO" id="GO:0008519">
    <property type="term" value="F:ammonium channel activity"/>
    <property type="evidence" value="ECO:0007669"/>
    <property type="project" value="InterPro"/>
</dbReference>
<accession>A0A3S5Y8E0</accession>
<dbReference type="GO" id="GO:0005886">
    <property type="term" value="C:plasma membrane"/>
    <property type="evidence" value="ECO:0007669"/>
    <property type="project" value="UniProtKB-SubCell"/>
</dbReference>
<dbReference type="Proteomes" id="UP001154400">
    <property type="component" value="Chromosome"/>
</dbReference>
<evidence type="ECO:0000256" key="1">
    <source>
        <dbReference type="ARBA" id="ARBA00004141"/>
    </source>
</evidence>
<feature type="domain" description="Ammonium transporter AmtB-like" evidence="10">
    <location>
        <begin position="13"/>
        <end position="416"/>
    </location>
</feature>
<dbReference type="InterPro" id="IPR018047">
    <property type="entry name" value="Ammonium_transpt_CS"/>
</dbReference>
<keyword evidence="6 9" id="KW-0472">Membrane</keyword>
<evidence type="ECO:0000313" key="12">
    <source>
        <dbReference type="Proteomes" id="UP000006892"/>
    </source>
</evidence>
<evidence type="ECO:0000259" key="10">
    <source>
        <dbReference type="Pfam" id="PF00909"/>
    </source>
</evidence>
<evidence type="ECO:0000256" key="8">
    <source>
        <dbReference type="ARBA" id="ARBA00050025"/>
    </source>
</evidence>
<evidence type="ECO:0000256" key="9">
    <source>
        <dbReference type="RuleBase" id="RU362002"/>
    </source>
</evidence>
<feature type="transmembrane region" description="Helical" evidence="9">
    <location>
        <begin position="297"/>
        <end position="313"/>
    </location>
</feature>
<reference evidence="11" key="1">
    <citation type="journal article" date="2010" name="PLoS Genet.">
        <title>The genome of a pathogenic rhodococcus: cooptive virulence underpinned by key gene acquisitions.</title>
        <authorList>
            <person name="Letek M."/>
            <person name="Gonzalez P."/>
            <person name="Macarthur I."/>
            <person name="Rodriguez H."/>
            <person name="Freeman T.C."/>
            <person name="Valero-Rello A."/>
            <person name="Blanco M."/>
            <person name="Buckley T."/>
            <person name="Cherevach I."/>
            <person name="Fahey R."/>
            <person name="Hapeshi A."/>
            <person name="Holdstock J."/>
            <person name="Leadon D."/>
            <person name="Navas J."/>
            <person name="Ocampo A."/>
            <person name="Quail M.A."/>
            <person name="Sanders M."/>
            <person name="Scortti M.M."/>
            <person name="Prescott J.F."/>
            <person name="Fogarty U."/>
            <person name="Meijer W.G."/>
            <person name="Parkhill J."/>
            <person name="Bentley S.D."/>
            <person name="Vazquez-Boland J.A."/>
        </authorList>
    </citation>
    <scope>NUCLEOTIDE SEQUENCE [LARGE SCALE GENOMIC DNA]</scope>
    <source>
        <strain evidence="11 12">103S</strain>
    </source>
</reference>
<feature type="transmembrane region" description="Helical" evidence="9">
    <location>
        <begin position="12"/>
        <end position="37"/>
    </location>
</feature>
<dbReference type="PANTHER" id="PTHR43029">
    <property type="entry name" value="AMMONIUM TRANSPORTER MEP2"/>
    <property type="match status" value="1"/>
</dbReference>
<dbReference type="RefSeq" id="WP_013416333.1">
    <property type="nucleotide sequence ID" value="NC_014659.1"/>
</dbReference>
<dbReference type="SUPFAM" id="SSF111352">
    <property type="entry name" value="Ammonium transporter"/>
    <property type="match status" value="1"/>
</dbReference>
<dbReference type="InterPro" id="IPR011322">
    <property type="entry name" value="N-reg_PII-like_a/b"/>
</dbReference>
<evidence type="ECO:0000256" key="7">
    <source>
        <dbReference type="ARBA" id="ARBA00023177"/>
    </source>
</evidence>
<dbReference type="Gene3D" id="3.30.70.120">
    <property type="match status" value="1"/>
</dbReference>
<dbReference type="InterPro" id="IPR029020">
    <property type="entry name" value="Ammonium/urea_transptr"/>
</dbReference>
<evidence type="ECO:0000256" key="6">
    <source>
        <dbReference type="ARBA" id="ARBA00023136"/>
    </source>
</evidence>